<reference evidence="1 2" key="1">
    <citation type="submission" date="2018-08" db="EMBL/GenBank/DDBJ databases">
        <title>Genomic Encyclopedia of Type Strains, Phase IV (KMG-IV): sequencing the most valuable type-strain genomes for metagenomic binning, comparative biology and taxonomic classification.</title>
        <authorList>
            <person name="Goeker M."/>
        </authorList>
    </citation>
    <scope>NUCLEOTIDE SEQUENCE [LARGE SCALE GENOMIC DNA]</scope>
    <source>
        <strain evidence="1 2">DSM 18841</strain>
    </source>
</reference>
<dbReference type="RefSeq" id="WP_115900186.1">
    <property type="nucleotide sequence ID" value="NZ_QUNS01000002.1"/>
</dbReference>
<dbReference type="Proteomes" id="UP000256884">
    <property type="component" value="Unassembled WGS sequence"/>
</dbReference>
<organism evidence="1 2">
    <name type="scientific">Tenacibaculum gallaicum</name>
    <dbReference type="NCBI Taxonomy" id="561505"/>
    <lineage>
        <taxon>Bacteria</taxon>
        <taxon>Pseudomonadati</taxon>
        <taxon>Bacteroidota</taxon>
        <taxon>Flavobacteriia</taxon>
        <taxon>Flavobacteriales</taxon>
        <taxon>Flavobacteriaceae</taxon>
        <taxon>Tenacibaculum</taxon>
    </lineage>
</organism>
<dbReference type="EMBL" id="QUNS01000002">
    <property type="protein sequence ID" value="REH54531.1"/>
    <property type="molecule type" value="Genomic_DNA"/>
</dbReference>
<comment type="caution">
    <text evidence="1">The sequence shown here is derived from an EMBL/GenBank/DDBJ whole genome shotgun (WGS) entry which is preliminary data.</text>
</comment>
<proteinExistence type="predicted"/>
<sequence length="63" mass="6883">MIGKILELEGVTKLSKSNLNAVKGKGCSCTDPSGGADYHPPLHHPSHKSVRACWDYCDEWRAS</sequence>
<name>A0A3E0I7D6_9FLAO</name>
<dbReference type="AlphaFoldDB" id="A0A3E0I7D6"/>
<accession>A0A3E0I7D6</accession>
<keyword evidence="2" id="KW-1185">Reference proteome</keyword>
<evidence type="ECO:0000313" key="2">
    <source>
        <dbReference type="Proteomes" id="UP000256884"/>
    </source>
</evidence>
<evidence type="ECO:0000313" key="1">
    <source>
        <dbReference type="EMBL" id="REH54531.1"/>
    </source>
</evidence>
<protein>
    <submittedName>
        <fullName evidence="1">Uncharacterized protein</fullName>
    </submittedName>
</protein>
<gene>
    <name evidence="1" type="ORF">C7448_10251</name>
</gene>